<dbReference type="AlphaFoldDB" id="A0A1F6NK63"/>
<keyword evidence="1" id="KW-1133">Transmembrane helix</keyword>
<protein>
    <recommendedName>
        <fullName evidence="4">Glycerophosphoryl diester phosphodiesterase membrane domain-containing protein</fullName>
    </recommendedName>
</protein>
<evidence type="ECO:0000313" key="2">
    <source>
        <dbReference type="EMBL" id="OGH84367.1"/>
    </source>
</evidence>
<comment type="caution">
    <text evidence="2">The sequence shown here is derived from an EMBL/GenBank/DDBJ whole genome shotgun (WGS) entry which is preliminary data.</text>
</comment>
<keyword evidence="1" id="KW-0472">Membrane</keyword>
<proteinExistence type="predicted"/>
<gene>
    <name evidence="2" type="ORF">A2261_00680</name>
</gene>
<reference evidence="2 3" key="1">
    <citation type="journal article" date="2016" name="Nat. Commun.">
        <title>Thousands of microbial genomes shed light on interconnected biogeochemical processes in an aquifer system.</title>
        <authorList>
            <person name="Anantharaman K."/>
            <person name="Brown C.T."/>
            <person name="Hug L.A."/>
            <person name="Sharon I."/>
            <person name="Castelle C.J."/>
            <person name="Probst A.J."/>
            <person name="Thomas B.C."/>
            <person name="Singh A."/>
            <person name="Wilkins M.J."/>
            <person name="Karaoz U."/>
            <person name="Brodie E.L."/>
            <person name="Williams K.H."/>
            <person name="Hubbard S.S."/>
            <person name="Banfield J.F."/>
        </authorList>
    </citation>
    <scope>NUCLEOTIDE SEQUENCE [LARGE SCALE GENOMIC DNA]</scope>
</reference>
<dbReference type="EMBL" id="MFQR01000026">
    <property type="protein sequence ID" value="OGH84367.1"/>
    <property type="molecule type" value="Genomic_DNA"/>
</dbReference>
<evidence type="ECO:0000256" key="1">
    <source>
        <dbReference type="SAM" id="Phobius"/>
    </source>
</evidence>
<feature type="transmembrane region" description="Helical" evidence="1">
    <location>
        <begin position="209"/>
        <end position="232"/>
    </location>
</feature>
<feature type="transmembrane region" description="Helical" evidence="1">
    <location>
        <begin position="27"/>
        <end position="52"/>
    </location>
</feature>
<sequence length="276" mass="31195">MLIGAGEIIRRSYHLYRANFRMYFKYILLNFVPGILSLALFLIAIPMTFSVLFVDKTLAISLGMVIILFSIILSVVGLWLNFAFIKAISYGYTNTPAGTLLDNLKKSVRVLLKGIATTIMVNIYALWPMFATMLLYFIISTLLTKFGIQSFTTIIRVTFLLLFFYSFFHLVRYYIKLVFALFEAVIYSAPVKKSLTESQVLVVGRWWSILWRIVAPMFVFWIISVVASGILAQTGTQIGGIMDTILGILAVLVNILIAPLFATAMVILFHEAEHKV</sequence>
<feature type="transmembrane region" description="Helical" evidence="1">
    <location>
        <begin position="244"/>
        <end position="269"/>
    </location>
</feature>
<feature type="transmembrane region" description="Helical" evidence="1">
    <location>
        <begin position="173"/>
        <end position="189"/>
    </location>
</feature>
<accession>A0A1F6NK63</accession>
<feature type="transmembrane region" description="Helical" evidence="1">
    <location>
        <begin position="151"/>
        <end position="168"/>
    </location>
</feature>
<feature type="transmembrane region" description="Helical" evidence="1">
    <location>
        <begin position="115"/>
        <end position="139"/>
    </location>
</feature>
<organism evidence="2 3">
    <name type="scientific">Candidatus Magasanikbacteria bacterium RIFOXYA2_FULL_44_8</name>
    <dbReference type="NCBI Taxonomy" id="1798696"/>
    <lineage>
        <taxon>Bacteria</taxon>
        <taxon>Candidatus Magasanikiibacteriota</taxon>
    </lineage>
</organism>
<name>A0A1F6NK63_9BACT</name>
<evidence type="ECO:0000313" key="3">
    <source>
        <dbReference type="Proteomes" id="UP000177803"/>
    </source>
</evidence>
<dbReference type="Proteomes" id="UP000177803">
    <property type="component" value="Unassembled WGS sequence"/>
</dbReference>
<feature type="transmembrane region" description="Helical" evidence="1">
    <location>
        <begin position="58"/>
        <end position="80"/>
    </location>
</feature>
<evidence type="ECO:0008006" key="4">
    <source>
        <dbReference type="Google" id="ProtNLM"/>
    </source>
</evidence>
<keyword evidence="1" id="KW-0812">Transmembrane</keyword>